<organism evidence="4 5">
    <name type="scientific">Fonsecaea pedrosoi CBS 271.37</name>
    <dbReference type="NCBI Taxonomy" id="1442368"/>
    <lineage>
        <taxon>Eukaryota</taxon>
        <taxon>Fungi</taxon>
        <taxon>Dikarya</taxon>
        <taxon>Ascomycota</taxon>
        <taxon>Pezizomycotina</taxon>
        <taxon>Eurotiomycetes</taxon>
        <taxon>Chaetothyriomycetidae</taxon>
        <taxon>Chaetothyriales</taxon>
        <taxon>Herpotrichiellaceae</taxon>
        <taxon>Fonsecaea</taxon>
    </lineage>
</organism>
<evidence type="ECO:0000313" key="5">
    <source>
        <dbReference type="Proteomes" id="UP000053029"/>
    </source>
</evidence>
<dbReference type="RefSeq" id="XP_013281335.1">
    <property type="nucleotide sequence ID" value="XM_013425881.1"/>
</dbReference>
<evidence type="ECO:0000256" key="1">
    <source>
        <dbReference type="PROSITE-ProRule" id="PRU00175"/>
    </source>
</evidence>
<keyword evidence="1" id="KW-0863">Zinc-finger</keyword>
<feature type="chain" id="PRO_5002241443" description="RING-type domain-containing protein" evidence="2">
    <location>
        <begin position="34"/>
        <end position="513"/>
    </location>
</feature>
<dbReference type="EMBL" id="KN846974">
    <property type="protein sequence ID" value="KIW77527.1"/>
    <property type="molecule type" value="Genomic_DNA"/>
</dbReference>
<dbReference type="InterPro" id="IPR013083">
    <property type="entry name" value="Znf_RING/FYVE/PHD"/>
</dbReference>
<name>A0A0D2ETK1_9EURO</name>
<keyword evidence="1" id="KW-0479">Metal-binding</keyword>
<dbReference type="SMART" id="SM01197">
    <property type="entry name" value="FANCL_C"/>
    <property type="match status" value="1"/>
</dbReference>
<dbReference type="STRING" id="1442368.A0A0D2ETK1"/>
<evidence type="ECO:0000259" key="3">
    <source>
        <dbReference type="PROSITE" id="PS50089"/>
    </source>
</evidence>
<dbReference type="GeneID" id="25309463"/>
<evidence type="ECO:0000313" key="4">
    <source>
        <dbReference type="EMBL" id="KIW77527.1"/>
    </source>
</evidence>
<reference evidence="4 5" key="1">
    <citation type="submission" date="2015-01" db="EMBL/GenBank/DDBJ databases">
        <title>The Genome Sequence of Fonsecaea pedrosoi CBS 271.37.</title>
        <authorList>
            <consortium name="The Broad Institute Genomics Platform"/>
            <person name="Cuomo C."/>
            <person name="de Hoog S."/>
            <person name="Gorbushina A."/>
            <person name="Stielow B."/>
            <person name="Teixiera M."/>
            <person name="Abouelleil A."/>
            <person name="Chapman S.B."/>
            <person name="Priest M."/>
            <person name="Young S.K."/>
            <person name="Wortman J."/>
            <person name="Nusbaum C."/>
            <person name="Birren B."/>
        </authorList>
    </citation>
    <scope>NUCLEOTIDE SEQUENCE [LARGE SCALE GENOMIC DNA]</scope>
    <source>
        <strain evidence="4 5">CBS 271.37</strain>
    </source>
</reference>
<dbReference type="SUPFAM" id="SSF57850">
    <property type="entry name" value="RING/U-box"/>
    <property type="match status" value="1"/>
</dbReference>
<feature type="domain" description="RING-type" evidence="3">
    <location>
        <begin position="439"/>
        <end position="491"/>
    </location>
</feature>
<dbReference type="VEuPathDB" id="FungiDB:Z517_09973"/>
<evidence type="ECO:0000256" key="2">
    <source>
        <dbReference type="SAM" id="SignalP"/>
    </source>
</evidence>
<feature type="signal peptide" evidence="2">
    <location>
        <begin position="1"/>
        <end position="33"/>
    </location>
</feature>
<sequence>MDQIDWMWLMQIAPPWWQRICFHLVAFAHAIDADLVDEEDIEEIRDFARAMPSNLSLVAQDDFCGLFCHALHGERENRIPLMMLFRDNLSQSTDALSNDPSLEIVRDFASEGIDYLAPMDRIQTEIENFTTNLEATQEATQVLKDIWTVRFKWSIDNSRANFPQIIGLFQGYLCREPTAVPPHPRLSFVEYTHHLTAPMWQRIYQARPNLIPQAQFAPPPVQAPAFVWAVEIPPWFETAMYVERMWPQRQLLESEAAQSSRALLDACDYAYDMLNLQVATNDVTERVSSIINEFVLEVPGDDAGHNAIDLLNQSMVELKSMYFLQEQDTSDFSLEDVLVIRERLEREEGMLNQVRARTFQAERYLLDKEASMLADGENFLAAALRYERCKYREFFRSAVATLKTERLKEVDYAADILHSWDAGAEPLVVPAFDEDHTMCPICHEDLPEDGEVAAGPVVTRCCQRPFHTQCLLSWLLQQLHSEDSMTCPLCRAEVNYASLANVLETEVRQMDIL</sequence>
<protein>
    <recommendedName>
        <fullName evidence="3">RING-type domain-containing protein</fullName>
    </recommendedName>
</protein>
<gene>
    <name evidence="4" type="ORF">Z517_09973</name>
</gene>
<dbReference type="PROSITE" id="PS50089">
    <property type="entry name" value="ZF_RING_2"/>
    <property type="match status" value="1"/>
</dbReference>
<dbReference type="HOGENOM" id="CLU_531040_0_0_1"/>
<dbReference type="SMART" id="SM00184">
    <property type="entry name" value="RING"/>
    <property type="match status" value="1"/>
</dbReference>
<dbReference type="OrthoDB" id="4142959at2759"/>
<dbReference type="InterPro" id="IPR001841">
    <property type="entry name" value="Znf_RING"/>
</dbReference>
<proteinExistence type="predicted"/>
<dbReference type="Pfam" id="PF13639">
    <property type="entry name" value="zf-RING_2"/>
    <property type="match status" value="1"/>
</dbReference>
<dbReference type="AlphaFoldDB" id="A0A0D2ETK1"/>
<dbReference type="Gene3D" id="3.30.40.10">
    <property type="entry name" value="Zinc/RING finger domain, C3HC4 (zinc finger)"/>
    <property type="match status" value="1"/>
</dbReference>
<dbReference type="Proteomes" id="UP000053029">
    <property type="component" value="Unassembled WGS sequence"/>
</dbReference>
<dbReference type="GO" id="GO:0008270">
    <property type="term" value="F:zinc ion binding"/>
    <property type="evidence" value="ECO:0007669"/>
    <property type="project" value="UniProtKB-KW"/>
</dbReference>
<keyword evidence="1" id="KW-0862">Zinc</keyword>
<keyword evidence="2" id="KW-0732">Signal</keyword>
<accession>A0A0D2ETK1</accession>
<keyword evidence="5" id="KW-1185">Reference proteome</keyword>